<evidence type="ECO:0000313" key="5">
    <source>
        <dbReference type="EMBL" id="EFW99987.1"/>
    </source>
</evidence>
<organism evidence="6">
    <name type="scientific">Grosmannia clavigera (strain kw1407 / UAMH 11150)</name>
    <name type="common">Blue stain fungus</name>
    <name type="synonym">Graphiocladiella clavigera</name>
    <dbReference type="NCBI Taxonomy" id="655863"/>
    <lineage>
        <taxon>Eukaryota</taxon>
        <taxon>Fungi</taxon>
        <taxon>Dikarya</taxon>
        <taxon>Ascomycota</taxon>
        <taxon>Pezizomycotina</taxon>
        <taxon>Sordariomycetes</taxon>
        <taxon>Sordariomycetidae</taxon>
        <taxon>Ophiostomatales</taxon>
        <taxon>Ophiostomataceae</taxon>
        <taxon>Leptographium</taxon>
    </lineage>
</organism>
<dbReference type="AlphaFoldDB" id="F0XR23"/>
<dbReference type="GeneID" id="25976107"/>
<keyword evidence="3" id="KW-0496">Mitochondrion</keyword>
<dbReference type="GO" id="GO:0005739">
    <property type="term" value="C:mitochondrion"/>
    <property type="evidence" value="ECO:0007669"/>
    <property type="project" value="UniProtKB-SubCell"/>
</dbReference>
<comment type="subcellular location">
    <subcellularLocation>
        <location evidence="1">Mitochondrion</location>
    </subcellularLocation>
</comment>
<evidence type="ECO:0000256" key="2">
    <source>
        <dbReference type="ARBA" id="ARBA00022946"/>
    </source>
</evidence>
<sequence>MAAALPSDPRSNTFFSHLRAGDTYSLYRWTISAKNTAEEASRRHELMASLPSLMFSELLRCLDPFAVSEHCDYVGNVAISDGMTRLTPLGSQVDQYGIRLVYTSLFRELQIVCALRQEAQLSLLFHDYIVLLRYAGATSDTVAAKRIWREMEEEGFIEWRQSDLYREFVRARFLTDTLYAQQDPFRLRVRPVNLHRQKLTMYRPRLDQLDHLRQGLERYRVQRTGQNPNQPDYAEHLTRILRKTKPVNRLYRMVSDLGIARDERLLAAFMVALGRTGSLTAMAEMLAHHWEIIVTWDKATSTVTVSGGAGIPPESPMRPSVVLLEAVVQAYCASGAVACALQVMDHLSRRYDIAIPQHLWFSLLSWTYVMTSKPAATEWRAAGFPEHALGPAAVQLVWTAMTSAPYNVQPGFAQYDVLIKTRIWQRKLSEALRLMREARRMYETQLGEYEAAVLEYAETARQGVGRSTAARRLNRAGGRKWYMWYCLQTWCRAILKRTQPRGVHDVRVVQGIPALIDEFRPFVPYLAQYHITTGFVQLREPDWHPRRMVHQTVYLPALRPHAKYRRHRGSSRGSSNFDNDGEGGPVVVDVGDKWHEKRLIPGLLRRRVAWVHGPGRRLPDLRALGPTTSREWLVQEFA</sequence>
<evidence type="ECO:0000256" key="3">
    <source>
        <dbReference type="ARBA" id="ARBA00023128"/>
    </source>
</evidence>
<feature type="region of interest" description="Disordered" evidence="4">
    <location>
        <begin position="564"/>
        <end position="584"/>
    </location>
</feature>
<protein>
    <submittedName>
        <fullName evidence="5">Uncharacterized protein</fullName>
    </submittedName>
</protein>
<dbReference type="EMBL" id="GL629807">
    <property type="protein sequence ID" value="EFW99987.1"/>
    <property type="molecule type" value="Genomic_DNA"/>
</dbReference>
<reference evidence="5 6" key="1">
    <citation type="journal article" date="2011" name="Proc. Natl. Acad. Sci. U.S.A.">
        <title>Genome and transcriptome analyses of the mountain pine beetle-fungal symbiont Grosmannia clavigera, a lodgepole pine pathogen.</title>
        <authorList>
            <person name="DiGuistini S."/>
            <person name="Wang Y."/>
            <person name="Liao N.Y."/>
            <person name="Taylor G."/>
            <person name="Tanguay P."/>
            <person name="Feau N."/>
            <person name="Henrissat B."/>
            <person name="Chan S.K."/>
            <person name="Hesse-Orce U."/>
            <person name="Alamouti S.M."/>
            <person name="Tsui C.K.M."/>
            <person name="Docking R.T."/>
            <person name="Levasseur A."/>
            <person name="Haridas S."/>
            <person name="Robertson G."/>
            <person name="Birol I."/>
            <person name="Holt R.A."/>
            <person name="Marra M.A."/>
            <person name="Hamelin R.C."/>
            <person name="Hirst M."/>
            <person name="Jones S.J.M."/>
            <person name="Bohlmann J."/>
            <person name="Breuil C."/>
        </authorList>
    </citation>
    <scope>NUCLEOTIDE SEQUENCE [LARGE SCALE GENOMIC DNA]</scope>
    <source>
        <strain evidence="6">kw1407 / UAMH 11150</strain>
    </source>
</reference>
<dbReference type="OrthoDB" id="185373at2759"/>
<keyword evidence="6" id="KW-1185">Reference proteome</keyword>
<dbReference type="HOGENOM" id="CLU_470985_0_0_1"/>
<keyword evidence="2" id="KW-0809">Transit peptide</keyword>
<dbReference type="RefSeq" id="XP_014169402.1">
    <property type="nucleotide sequence ID" value="XM_014313927.1"/>
</dbReference>
<dbReference type="eggNOG" id="ENOG502SN7Z">
    <property type="taxonomic scope" value="Eukaryota"/>
</dbReference>
<dbReference type="Proteomes" id="UP000007796">
    <property type="component" value="Unassembled WGS sequence"/>
</dbReference>
<dbReference type="InParanoid" id="F0XR23"/>
<dbReference type="Pfam" id="PF12921">
    <property type="entry name" value="ATP13"/>
    <property type="match status" value="1"/>
</dbReference>
<gene>
    <name evidence="5" type="ORF">CMQ_305</name>
</gene>
<evidence type="ECO:0000313" key="6">
    <source>
        <dbReference type="Proteomes" id="UP000007796"/>
    </source>
</evidence>
<name>F0XR23_GROCL</name>
<evidence type="ECO:0000256" key="1">
    <source>
        <dbReference type="ARBA" id="ARBA00004173"/>
    </source>
</evidence>
<accession>F0XR23</accession>
<evidence type="ECO:0000256" key="4">
    <source>
        <dbReference type="SAM" id="MobiDB-lite"/>
    </source>
</evidence>
<proteinExistence type="predicted"/>
<dbReference type="InterPro" id="IPR024319">
    <property type="entry name" value="ATPase_expression_mit"/>
</dbReference>